<dbReference type="AlphaFoldDB" id="A0AA39X823"/>
<accession>A0AA39X823</accession>
<name>A0AA39X823_9PEZI</name>
<evidence type="ECO:0000256" key="1">
    <source>
        <dbReference type="SAM" id="MobiDB-lite"/>
    </source>
</evidence>
<dbReference type="EMBL" id="JAULSR010000002">
    <property type="protein sequence ID" value="KAK0629038.1"/>
    <property type="molecule type" value="Genomic_DNA"/>
</dbReference>
<reference evidence="2" key="1">
    <citation type="submission" date="2023-06" db="EMBL/GenBank/DDBJ databases">
        <title>Genome-scale phylogeny and comparative genomics of the fungal order Sordariales.</title>
        <authorList>
            <consortium name="Lawrence Berkeley National Laboratory"/>
            <person name="Hensen N."/>
            <person name="Bonometti L."/>
            <person name="Westerberg I."/>
            <person name="Brannstrom I.O."/>
            <person name="Guillou S."/>
            <person name="Cros-Aarteil S."/>
            <person name="Calhoun S."/>
            <person name="Haridas S."/>
            <person name="Kuo A."/>
            <person name="Mondo S."/>
            <person name="Pangilinan J."/>
            <person name="Riley R."/>
            <person name="LaButti K."/>
            <person name="Andreopoulos B."/>
            <person name="Lipzen A."/>
            <person name="Chen C."/>
            <person name="Yanf M."/>
            <person name="Daum C."/>
            <person name="Ng V."/>
            <person name="Clum A."/>
            <person name="Steindorff A."/>
            <person name="Ohm R."/>
            <person name="Martin F."/>
            <person name="Silar P."/>
            <person name="Natvig D."/>
            <person name="Lalanne C."/>
            <person name="Gautier V."/>
            <person name="Ament-velasquez S.L."/>
            <person name="Kruys A."/>
            <person name="Hutchinson M.I."/>
            <person name="Powell A.J."/>
            <person name="Barry K."/>
            <person name="Miller A.N."/>
            <person name="Grigoriev I.V."/>
            <person name="Debuchy R."/>
            <person name="Gladieux P."/>
            <person name="Thoren M.H."/>
            <person name="Johannesson H."/>
        </authorList>
    </citation>
    <scope>NUCLEOTIDE SEQUENCE</scope>
    <source>
        <strain evidence="2">SMH3391-2</strain>
    </source>
</reference>
<comment type="caution">
    <text evidence="2">The sequence shown here is derived from an EMBL/GenBank/DDBJ whole genome shotgun (WGS) entry which is preliminary data.</text>
</comment>
<proteinExistence type="predicted"/>
<organism evidence="2 3">
    <name type="scientific">Bombardia bombarda</name>
    <dbReference type="NCBI Taxonomy" id="252184"/>
    <lineage>
        <taxon>Eukaryota</taxon>
        <taxon>Fungi</taxon>
        <taxon>Dikarya</taxon>
        <taxon>Ascomycota</taxon>
        <taxon>Pezizomycotina</taxon>
        <taxon>Sordariomycetes</taxon>
        <taxon>Sordariomycetidae</taxon>
        <taxon>Sordariales</taxon>
        <taxon>Lasiosphaeriaceae</taxon>
        <taxon>Bombardia</taxon>
    </lineage>
</organism>
<feature type="compositionally biased region" description="Low complexity" evidence="1">
    <location>
        <begin position="218"/>
        <end position="237"/>
    </location>
</feature>
<dbReference type="Proteomes" id="UP001174934">
    <property type="component" value="Unassembled WGS sequence"/>
</dbReference>
<protein>
    <submittedName>
        <fullName evidence="2">Uncharacterized protein</fullName>
    </submittedName>
</protein>
<sequence length="282" mass="30999">MIQVCVCCTIPCLYKRGGGGWKWRSMSTSISRSRYRCLHLTPYGEWASIARTDLRKCALMSCSVDETRWDSDRESSFVGSQLGPHDSIECLERQVSQISVMCRSDIVGQKRANTYTSPRIRVVSAPLQHGRPFLFRSCHLRSVECPWIAEKGQDSKILFPFGEKSKLRQSKNGLVASPCCLMVAARGLAAISESFLPRPYGMGAIIAIITTTTTTTATITGQQHTTPTPLYTPHTAPQHSDHTTAVISKQVETAPDSPRGSLRTSHLSVRLGSQLGVQGASR</sequence>
<gene>
    <name evidence="2" type="ORF">B0T17DRAFT_505640</name>
</gene>
<feature type="region of interest" description="Disordered" evidence="1">
    <location>
        <begin position="218"/>
        <end position="241"/>
    </location>
</feature>
<evidence type="ECO:0000313" key="3">
    <source>
        <dbReference type="Proteomes" id="UP001174934"/>
    </source>
</evidence>
<evidence type="ECO:0000313" key="2">
    <source>
        <dbReference type="EMBL" id="KAK0629038.1"/>
    </source>
</evidence>
<keyword evidence="3" id="KW-1185">Reference proteome</keyword>